<accession>S2E6Z6</accession>
<organism evidence="1 2">
    <name type="scientific">Candidatus Nitrosarchaeum limnium BG20</name>
    <dbReference type="NCBI Taxonomy" id="859192"/>
    <lineage>
        <taxon>Archaea</taxon>
        <taxon>Nitrososphaerota</taxon>
        <taxon>Nitrososphaeria</taxon>
        <taxon>Nitrosopumilales</taxon>
        <taxon>Nitrosopumilaceae</taxon>
        <taxon>Nitrosarchaeum</taxon>
    </lineage>
</organism>
<proteinExistence type="predicted"/>
<evidence type="ECO:0000313" key="2">
    <source>
        <dbReference type="Proteomes" id="UP000014065"/>
    </source>
</evidence>
<evidence type="ECO:0000313" key="1">
    <source>
        <dbReference type="EMBL" id="EPA06503.1"/>
    </source>
</evidence>
<reference evidence="1 2" key="1">
    <citation type="journal article" date="2012" name="J. Bacteriol.">
        <title>Genome Sequence of "Candidatus Nitrosoarchaeum limnia" BG20, a Low-Salinity Ammonia-Oxidizing Archaeon from the San Francisco Bay Estuary.</title>
        <authorList>
            <person name="Mosier A.C."/>
            <person name="Allen E.E."/>
            <person name="Kim M."/>
            <person name="Ferriera S."/>
            <person name="Francis C.A."/>
        </authorList>
    </citation>
    <scope>NUCLEOTIDE SEQUENCE [LARGE SCALE GENOMIC DNA]</scope>
    <source>
        <strain evidence="1 2">BG20</strain>
    </source>
</reference>
<dbReference type="AlphaFoldDB" id="S2E6Z6"/>
<gene>
    <name evidence="1" type="ORF">BG20_I1429</name>
</gene>
<name>S2E6Z6_9ARCH</name>
<keyword evidence="2" id="KW-1185">Reference proteome</keyword>
<comment type="caution">
    <text evidence="1">The sequence shown here is derived from an EMBL/GenBank/DDBJ whole genome shotgun (WGS) entry which is preliminary data.</text>
</comment>
<dbReference type="Proteomes" id="UP000014065">
    <property type="component" value="Unassembled WGS sequence"/>
</dbReference>
<dbReference type="EMBL" id="AHJG01000045">
    <property type="protein sequence ID" value="EPA06503.1"/>
    <property type="molecule type" value="Genomic_DNA"/>
</dbReference>
<protein>
    <submittedName>
        <fullName evidence="1">Uncharacterized protein</fullName>
    </submittedName>
</protein>
<sequence length="47" mass="5439">MKMVKNAVQFVAFLFFMKILDVHAVDVNLESLQGQVNLERNSKKKET</sequence>